<comment type="caution">
    <text evidence="2">The sequence shown here is derived from an EMBL/GenBank/DDBJ whole genome shotgun (WGS) entry which is preliminary data.</text>
</comment>
<feature type="region of interest" description="Disordered" evidence="1">
    <location>
        <begin position="95"/>
        <end position="128"/>
    </location>
</feature>
<accession>A0A609WDS0</accession>
<proteinExistence type="predicted"/>
<reference evidence="2" key="1">
    <citation type="submission" date="2018-06" db="EMBL/GenBank/DDBJ databases">
        <authorList>
            <consortium name="PulseNet: The National Subtyping Network for Foodborne Disease Surveillance"/>
            <person name="Tarr C.L."/>
            <person name="Trees E."/>
            <person name="Katz L.S."/>
            <person name="Carleton-Romer H.A."/>
            <person name="Stroika S."/>
            <person name="Kucerova Z."/>
            <person name="Roache K.F."/>
            <person name="Sabol A.L."/>
            <person name="Besser J."/>
            <person name="Gerner-Smidt P."/>
        </authorList>
    </citation>
    <scope>NUCLEOTIDE SEQUENCE</scope>
    <source>
        <strain evidence="2">PNUSAS019523</strain>
    </source>
</reference>
<dbReference type="EMBL" id="AAKTKA010000050">
    <property type="protein sequence ID" value="ECV4808312.1"/>
    <property type="molecule type" value="Genomic_DNA"/>
</dbReference>
<dbReference type="AlphaFoldDB" id="A0A609WDS0"/>
<feature type="compositionally biased region" description="Gly residues" evidence="1">
    <location>
        <begin position="112"/>
        <end position="128"/>
    </location>
</feature>
<gene>
    <name evidence="2" type="ORF">CIL65_21140</name>
</gene>
<sequence>MINFLIGFLIEIKVLVLKIKIDKASHVLSRAMLSKGYSKDFNDKCKTVRKKLLAFYDKDLKQPSNYRNAEYMLDEAMVLCNKFNYLVEKSLITEHKRNSKSSGSSTSDSFFGSGGDCDGGGDCGGGGD</sequence>
<protein>
    <submittedName>
        <fullName evidence="2">Uncharacterized protein</fullName>
    </submittedName>
</protein>
<name>A0A609WDS0_SALET</name>
<evidence type="ECO:0000256" key="1">
    <source>
        <dbReference type="SAM" id="MobiDB-lite"/>
    </source>
</evidence>
<feature type="compositionally biased region" description="Low complexity" evidence="1">
    <location>
        <begin position="101"/>
        <end position="111"/>
    </location>
</feature>
<organism evidence="2">
    <name type="scientific">Salmonella enterica subsp. enterica serovar Braenderup</name>
    <dbReference type="NCBI Taxonomy" id="149391"/>
    <lineage>
        <taxon>Bacteria</taxon>
        <taxon>Pseudomonadati</taxon>
        <taxon>Pseudomonadota</taxon>
        <taxon>Gammaproteobacteria</taxon>
        <taxon>Enterobacterales</taxon>
        <taxon>Enterobacteriaceae</taxon>
        <taxon>Salmonella</taxon>
    </lineage>
</organism>
<evidence type="ECO:0000313" key="2">
    <source>
        <dbReference type="EMBL" id="ECV4808312.1"/>
    </source>
</evidence>